<organism evidence="1 2">
    <name type="scientific">Vitis vinifera</name>
    <name type="common">Grape</name>
    <dbReference type="NCBI Taxonomy" id="29760"/>
    <lineage>
        <taxon>Eukaryota</taxon>
        <taxon>Viridiplantae</taxon>
        <taxon>Streptophyta</taxon>
        <taxon>Embryophyta</taxon>
        <taxon>Tracheophyta</taxon>
        <taxon>Spermatophyta</taxon>
        <taxon>Magnoliopsida</taxon>
        <taxon>eudicotyledons</taxon>
        <taxon>Gunneridae</taxon>
        <taxon>Pentapetalae</taxon>
        <taxon>rosids</taxon>
        <taxon>Vitales</taxon>
        <taxon>Vitaceae</taxon>
        <taxon>Viteae</taxon>
        <taxon>Vitis</taxon>
    </lineage>
</organism>
<dbReference type="Proteomes" id="UP000288805">
    <property type="component" value="Unassembled WGS sequence"/>
</dbReference>
<proteinExistence type="predicted"/>
<protein>
    <recommendedName>
        <fullName evidence="3">Endonuclease/exonuclease/phosphatase domain-containing protein</fullName>
    </recommendedName>
</protein>
<dbReference type="Gene3D" id="3.60.10.10">
    <property type="entry name" value="Endonuclease/exonuclease/phosphatase"/>
    <property type="match status" value="1"/>
</dbReference>
<dbReference type="InterPro" id="IPR036691">
    <property type="entry name" value="Endo/exonu/phosph_ase_sf"/>
</dbReference>
<evidence type="ECO:0008006" key="3">
    <source>
        <dbReference type="Google" id="ProtNLM"/>
    </source>
</evidence>
<dbReference type="SUPFAM" id="SSF56219">
    <property type="entry name" value="DNase I-like"/>
    <property type="match status" value="1"/>
</dbReference>
<sequence>MSKQSVPDVYDPNCRREKENFWDELGAIRGLWSGCVGGDFNMIRFRGEHSRGGGLTSIMRRFSEVLEELELRDIPLQGGPFTLGGGMNNQSHFRLDQFLVTDNWDSLFNGIVQLVLPRPISDHFPFCSMGEASRGDPLLLDLKTCG</sequence>
<name>A0A438F0U7_VITVI</name>
<evidence type="ECO:0000313" key="1">
    <source>
        <dbReference type="EMBL" id="RVW53640.1"/>
    </source>
</evidence>
<evidence type="ECO:0000313" key="2">
    <source>
        <dbReference type="Proteomes" id="UP000288805"/>
    </source>
</evidence>
<accession>A0A438F0U7</accession>
<dbReference type="AlphaFoldDB" id="A0A438F0U7"/>
<dbReference type="EMBL" id="QGNW01001142">
    <property type="protein sequence ID" value="RVW53640.1"/>
    <property type="molecule type" value="Genomic_DNA"/>
</dbReference>
<comment type="caution">
    <text evidence="1">The sequence shown here is derived from an EMBL/GenBank/DDBJ whole genome shotgun (WGS) entry which is preliminary data.</text>
</comment>
<gene>
    <name evidence="1" type="ORF">CK203_068945</name>
</gene>
<reference evidence="1 2" key="1">
    <citation type="journal article" date="2018" name="PLoS Genet.">
        <title>Population sequencing reveals clonal diversity and ancestral inbreeding in the grapevine cultivar Chardonnay.</title>
        <authorList>
            <person name="Roach M.J."/>
            <person name="Johnson D.L."/>
            <person name="Bohlmann J."/>
            <person name="van Vuuren H.J."/>
            <person name="Jones S.J."/>
            <person name="Pretorius I.S."/>
            <person name="Schmidt S.A."/>
            <person name="Borneman A.R."/>
        </authorList>
    </citation>
    <scope>NUCLEOTIDE SEQUENCE [LARGE SCALE GENOMIC DNA]</scope>
    <source>
        <strain evidence="2">cv. Chardonnay</strain>
        <tissue evidence="1">Leaf</tissue>
    </source>
</reference>
<dbReference type="PANTHER" id="PTHR33710">
    <property type="entry name" value="BNAC02G09200D PROTEIN"/>
    <property type="match status" value="1"/>
</dbReference>
<dbReference type="PANTHER" id="PTHR33710:SF71">
    <property type="entry name" value="ENDONUCLEASE_EXONUCLEASE_PHOSPHATASE DOMAIN-CONTAINING PROTEIN"/>
    <property type="match status" value="1"/>
</dbReference>